<accession>A0A8S1DKN8</accession>
<dbReference type="EMBL" id="CADEPI010000343">
    <property type="protein sequence ID" value="CAB3384264.1"/>
    <property type="molecule type" value="Genomic_DNA"/>
</dbReference>
<evidence type="ECO:0000313" key="3">
    <source>
        <dbReference type="Proteomes" id="UP000494165"/>
    </source>
</evidence>
<feature type="compositionally biased region" description="Basic and acidic residues" evidence="1">
    <location>
        <begin position="88"/>
        <end position="101"/>
    </location>
</feature>
<name>A0A8S1DKN8_9INSE</name>
<protein>
    <submittedName>
        <fullName evidence="2">Uncharacterized protein</fullName>
    </submittedName>
</protein>
<feature type="compositionally biased region" description="Basic and acidic residues" evidence="1">
    <location>
        <begin position="208"/>
        <end position="237"/>
    </location>
</feature>
<proteinExistence type="predicted"/>
<dbReference type="Proteomes" id="UP000494165">
    <property type="component" value="Unassembled WGS sequence"/>
</dbReference>
<dbReference type="AlphaFoldDB" id="A0A8S1DKN8"/>
<sequence length="465" mass="51864">MTISKKSTQGKRSLAGTLDDEESQVNRSKDKLAKPRNDLTRVERGHSNIRSTSAGQSRPIPEKGKEKTNSRAAGGTDEEENGTFFEGPGDKRGNLSREKMTISKKSTQGKRSLAGTLDDEESQVNRSKDKLAKPRNDLTRVERGHSNIRSTSAGQSRPIPEKGKEKTSSRAAGTDEDENETSFEGPGSTQENFLREKKAIRKKKTQGKRLEKEHDVDAGSPVHRELEVNSSEERRRQVQREWSSAGVFSDCDDAVTEGESSHEVDLLPSSQKLVGKKPILANRSCCCSEELLQLVKVLDNKVDKLLKTNAALRGTQVDSDEPELLQIVCNNKYTYIGNGYVMLRERYISVEMYTSRRPARYISQMAKAVFGVDTLSRSRLNACRGGDYMALDYKLVECIFLSTRAYCEANNLPPQTMADIRRNVSNVCQRANPNTTSEWATHGYRKLAEVVSAPYSDDADHTDTD</sequence>
<feature type="compositionally biased region" description="Polar residues" evidence="1">
    <location>
        <begin position="1"/>
        <end position="11"/>
    </location>
</feature>
<reference evidence="2 3" key="1">
    <citation type="submission" date="2020-04" db="EMBL/GenBank/DDBJ databases">
        <authorList>
            <person name="Alioto T."/>
            <person name="Alioto T."/>
            <person name="Gomez Garrido J."/>
        </authorList>
    </citation>
    <scope>NUCLEOTIDE SEQUENCE [LARGE SCALE GENOMIC DNA]</scope>
</reference>
<comment type="caution">
    <text evidence="2">The sequence shown here is derived from an EMBL/GenBank/DDBJ whole genome shotgun (WGS) entry which is preliminary data.</text>
</comment>
<keyword evidence="3" id="KW-1185">Reference proteome</keyword>
<feature type="compositionally biased region" description="Basic and acidic residues" evidence="1">
    <location>
        <begin position="27"/>
        <end position="46"/>
    </location>
</feature>
<feature type="compositionally biased region" description="Basic and acidic residues" evidence="1">
    <location>
        <begin position="126"/>
        <end position="145"/>
    </location>
</feature>
<evidence type="ECO:0000313" key="2">
    <source>
        <dbReference type="EMBL" id="CAB3384264.1"/>
    </source>
</evidence>
<evidence type="ECO:0000256" key="1">
    <source>
        <dbReference type="SAM" id="MobiDB-lite"/>
    </source>
</evidence>
<feature type="compositionally biased region" description="Basic and acidic residues" evidence="1">
    <location>
        <begin position="60"/>
        <end position="69"/>
    </location>
</feature>
<feature type="compositionally biased region" description="Basic and acidic residues" evidence="1">
    <location>
        <begin position="159"/>
        <end position="168"/>
    </location>
</feature>
<organism evidence="2 3">
    <name type="scientific">Cloeon dipterum</name>
    <dbReference type="NCBI Taxonomy" id="197152"/>
    <lineage>
        <taxon>Eukaryota</taxon>
        <taxon>Metazoa</taxon>
        <taxon>Ecdysozoa</taxon>
        <taxon>Arthropoda</taxon>
        <taxon>Hexapoda</taxon>
        <taxon>Insecta</taxon>
        <taxon>Pterygota</taxon>
        <taxon>Palaeoptera</taxon>
        <taxon>Ephemeroptera</taxon>
        <taxon>Pisciforma</taxon>
        <taxon>Baetidae</taxon>
        <taxon>Cloeon</taxon>
    </lineage>
</organism>
<gene>
    <name evidence="2" type="ORF">CLODIP_2_CD03179</name>
</gene>
<feature type="region of interest" description="Disordered" evidence="1">
    <location>
        <begin position="1"/>
        <end position="237"/>
    </location>
</feature>
<feature type="compositionally biased region" description="Basic residues" evidence="1">
    <location>
        <begin position="198"/>
        <end position="207"/>
    </location>
</feature>